<dbReference type="InterPro" id="IPR050621">
    <property type="entry name" value="Tudor_domain_containing"/>
</dbReference>
<evidence type="ECO:0000313" key="2">
    <source>
        <dbReference type="Proteomes" id="UP000075840"/>
    </source>
</evidence>
<dbReference type="SUPFAM" id="SSF144232">
    <property type="entry name" value="HIT/MYND zinc finger-like"/>
    <property type="match status" value="1"/>
</dbReference>
<organism evidence="1 2">
    <name type="scientific">Anopheles arabiensis</name>
    <name type="common">Mosquito</name>
    <dbReference type="NCBI Taxonomy" id="7173"/>
    <lineage>
        <taxon>Eukaryota</taxon>
        <taxon>Metazoa</taxon>
        <taxon>Ecdysozoa</taxon>
        <taxon>Arthropoda</taxon>
        <taxon>Hexapoda</taxon>
        <taxon>Insecta</taxon>
        <taxon>Pterygota</taxon>
        <taxon>Neoptera</taxon>
        <taxon>Endopterygota</taxon>
        <taxon>Diptera</taxon>
        <taxon>Nematocera</taxon>
        <taxon>Culicoidea</taxon>
        <taxon>Culicidae</taxon>
        <taxon>Anophelinae</taxon>
        <taxon>Anopheles</taxon>
    </lineage>
</organism>
<dbReference type="InterPro" id="IPR002999">
    <property type="entry name" value="Tudor"/>
</dbReference>
<dbReference type="PANTHER" id="PTHR22948:SF76">
    <property type="entry name" value="FI20010P1-RELATED"/>
    <property type="match status" value="1"/>
</dbReference>
<accession>A0A182I5Y0</accession>
<dbReference type="Pfam" id="PF00567">
    <property type="entry name" value="TUDOR"/>
    <property type="match status" value="2"/>
</dbReference>
<dbReference type="EMBL" id="APCN01003537">
    <property type="status" value="NOT_ANNOTATED_CDS"/>
    <property type="molecule type" value="Genomic_DNA"/>
</dbReference>
<protein>
    <submittedName>
        <fullName evidence="1">Uncharacterized protein</fullName>
    </submittedName>
</protein>
<dbReference type="KEGG" id="aara:120900959"/>
<reference evidence="1" key="1">
    <citation type="submission" date="2022-08" db="UniProtKB">
        <authorList>
            <consortium name="EnsemblMetazoa"/>
        </authorList>
    </citation>
    <scope>IDENTIFICATION</scope>
    <source>
        <strain evidence="1">Dongola</strain>
    </source>
</reference>
<dbReference type="SUPFAM" id="SSF54928">
    <property type="entry name" value="RNA-binding domain, RBD"/>
    <property type="match status" value="1"/>
</dbReference>
<dbReference type="PANTHER" id="PTHR22948">
    <property type="entry name" value="TUDOR DOMAIN CONTAINING PROTEIN"/>
    <property type="match status" value="1"/>
</dbReference>
<dbReference type="Gene3D" id="3.30.70.330">
    <property type="match status" value="1"/>
</dbReference>
<dbReference type="SMART" id="SM00360">
    <property type="entry name" value="RRM"/>
    <property type="match status" value="1"/>
</dbReference>
<dbReference type="CDD" id="cd20379">
    <property type="entry name" value="Tudor_dTUD-like"/>
    <property type="match status" value="1"/>
</dbReference>
<dbReference type="GO" id="GO:0005737">
    <property type="term" value="C:cytoplasm"/>
    <property type="evidence" value="ECO:0007669"/>
    <property type="project" value="UniProtKB-ARBA"/>
</dbReference>
<name>A0A182I5Y0_ANOAR</name>
<dbReference type="SUPFAM" id="SSF63748">
    <property type="entry name" value="Tudor/PWWP/MBT"/>
    <property type="match status" value="2"/>
</dbReference>
<evidence type="ECO:0000313" key="1">
    <source>
        <dbReference type="EnsemblMetazoa" id="AARA008982-PA"/>
    </source>
</evidence>
<dbReference type="AlphaFoldDB" id="A0A182I5Y0"/>
<dbReference type="InterPro" id="IPR035437">
    <property type="entry name" value="SNase_OB-fold_sf"/>
</dbReference>
<proteinExistence type="predicted"/>
<dbReference type="Gene3D" id="2.40.50.90">
    <property type="match status" value="1"/>
</dbReference>
<dbReference type="Pfam" id="PF00076">
    <property type="entry name" value="RRM_1"/>
    <property type="match status" value="1"/>
</dbReference>
<dbReference type="InterPro" id="IPR035979">
    <property type="entry name" value="RBD_domain_sf"/>
</dbReference>
<dbReference type="SMART" id="SM00333">
    <property type="entry name" value="TUDOR"/>
    <property type="match status" value="1"/>
</dbReference>
<dbReference type="InterPro" id="IPR000504">
    <property type="entry name" value="RRM_dom"/>
</dbReference>
<keyword evidence="2" id="KW-1185">Reference proteome</keyword>
<sequence length="702" mass="78895">MAATLDGTDPATAETWTIDQEEEKSLTKIIVRNVNDLTVAGLRRMCSHYGTVVDVFKIKSGGTAFIEFSSDTEAGLAIQQLNQKLGFNYNAELAQPKETLPSVEPDASAPPQPDEDWEQVSAKRRFNVGFSLPLLINFPERDTLATNANYRAKEGTLRRTDPESFFRIYKVLESFETKKTLDYNPEELRKRVESFQKSYANEQNRFDGETLVYEGLTAKESALFDVTRCVVCKAYGFSYCKGCKTYYCSVQHQRQHYDEHNHICNKRAGGEVAAQSDASEVGKKVELATKPQEVLTRDPLPEKAKVFITAILTPDRIYVRSAHPAADTMYLATLGEFACAGLTAVPVQNSKEPTAGDIYLAMYEPLGVHGRVLVTEVGPERSKCAFIDHGKVDFVSNGDLLLIEDTELMYRKVLIYKVCLTDITDEHGEHEKAMQYLAKLRDRPLQMKYRLEANNIVDVQLQTPEGESVNEQINRLIIIPPFGRDSNQYDSTGRGDAKNGAFVMYKEIPQSEPSFGESKQIMILNRTTVLLDSRITWIAMSDLPYLENLQRMLESYGKKVAEFRQSYVPREGEMCLVRCLNRWYRGVCYETAGDGKPAIFLCDYGSMTLVDLSNIRKIPPQLATKTMRTHDGVVEHLAEAKAGGLTLDSIFLDIYLPENEPICADLSQQTVTVGLPGAEQEETYTVLNLHELSALIKSRQAE</sequence>
<dbReference type="EnsemblMetazoa" id="AARA008982-RA">
    <property type="protein sequence ID" value="AARA008982-PA"/>
    <property type="gene ID" value="AARA008982"/>
</dbReference>
<dbReference type="Proteomes" id="UP000075840">
    <property type="component" value="Unassembled WGS sequence"/>
</dbReference>
<dbReference type="InterPro" id="IPR012677">
    <property type="entry name" value="Nucleotide-bd_a/b_plait_sf"/>
</dbReference>
<dbReference type="Gene3D" id="2.30.30.140">
    <property type="match status" value="2"/>
</dbReference>
<dbReference type="VEuPathDB" id="VectorBase:AARA21_009488"/>
<dbReference type="CDD" id="cd00590">
    <property type="entry name" value="RRM_SF"/>
    <property type="match status" value="1"/>
</dbReference>
<dbReference type="RefSeq" id="XP_040164532.1">
    <property type="nucleotide sequence ID" value="XM_040308598.1"/>
</dbReference>
<dbReference type="GO" id="GO:0003723">
    <property type="term" value="F:RNA binding"/>
    <property type="evidence" value="ECO:0007669"/>
    <property type="project" value="UniProtKB-UniRule"/>
</dbReference>
<dbReference type="GeneID" id="120900959"/>
<dbReference type="VEuPathDB" id="VectorBase:AARA008982"/>
<dbReference type="Gene3D" id="6.10.140.2220">
    <property type="match status" value="1"/>
</dbReference>
<dbReference type="PROSITE" id="PS50102">
    <property type="entry name" value="RRM"/>
    <property type="match status" value="1"/>
</dbReference>